<proteinExistence type="predicted"/>
<reference evidence="2" key="1">
    <citation type="journal article" date="2019" name="Int. J. Syst. Evol. Microbiol.">
        <title>The Global Catalogue of Microorganisms (GCM) 10K type strain sequencing project: providing services to taxonomists for standard genome sequencing and annotation.</title>
        <authorList>
            <consortium name="The Broad Institute Genomics Platform"/>
            <consortium name="The Broad Institute Genome Sequencing Center for Infectious Disease"/>
            <person name="Wu L."/>
            <person name="Ma J."/>
        </authorList>
    </citation>
    <scope>NUCLEOTIDE SEQUENCE [LARGE SCALE GENOMIC DNA]</scope>
    <source>
        <strain evidence="2">CGMCC 1.18578</strain>
    </source>
</reference>
<comment type="caution">
    <text evidence="1">The sequence shown here is derived from an EMBL/GenBank/DDBJ whole genome shotgun (WGS) entry which is preliminary data.</text>
</comment>
<evidence type="ECO:0000313" key="2">
    <source>
        <dbReference type="Proteomes" id="UP001596108"/>
    </source>
</evidence>
<sequence length="377" mass="42116">MNLEFIIIAEAGILEAQALMLCESIRQFGGRYALSGIAVISPRPDRRPNDVTLKRLNKLNVKYIPLTVESPCPEYGTSFRVLACAEYERVSTADILVALDSDIVFLAEPDLDLGSNDAAARPVGFVGMCTKGEGDPRDVYWRNLCSICEVDYNALPYVVSTVDRQTVKASYNGGFVVVQRNRNILERTADYFLKSVEAGIKPFANEGIRIEAGHGLVSVAGSEYWGSSQACLSLAIWGSNLTLRELPAGHNFPLNSCESLLPEMESGKFGEVIALHYHHLLNDTSIEAPSTLDYPGLPVSGVEWLKKQALPRFQLTVEFIRVLEMQNEKLNHAVRDRDMELNSSREELSRIYSSNGWRMLTKYYKLRDTIKRIVGRS</sequence>
<protein>
    <recommendedName>
        <fullName evidence="3">Glycosyl transferase family 8</fullName>
    </recommendedName>
</protein>
<dbReference type="RefSeq" id="WP_378110866.1">
    <property type="nucleotide sequence ID" value="NZ_JBHSNC010000017.1"/>
</dbReference>
<name>A0ABW0QX45_9BACL</name>
<dbReference type="EMBL" id="JBHSNC010000017">
    <property type="protein sequence ID" value="MFC5528998.1"/>
    <property type="molecule type" value="Genomic_DNA"/>
</dbReference>
<evidence type="ECO:0000313" key="1">
    <source>
        <dbReference type="EMBL" id="MFC5528998.1"/>
    </source>
</evidence>
<evidence type="ECO:0008006" key="3">
    <source>
        <dbReference type="Google" id="ProtNLM"/>
    </source>
</evidence>
<gene>
    <name evidence="1" type="ORF">ACFPQ4_05955</name>
</gene>
<keyword evidence="2" id="KW-1185">Reference proteome</keyword>
<accession>A0ABW0QX45</accession>
<organism evidence="1 2">
    <name type="scientific">Cohnella yongneupensis</name>
    <dbReference type="NCBI Taxonomy" id="425006"/>
    <lineage>
        <taxon>Bacteria</taxon>
        <taxon>Bacillati</taxon>
        <taxon>Bacillota</taxon>
        <taxon>Bacilli</taxon>
        <taxon>Bacillales</taxon>
        <taxon>Paenibacillaceae</taxon>
        <taxon>Cohnella</taxon>
    </lineage>
</organism>
<dbReference type="Proteomes" id="UP001596108">
    <property type="component" value="Unassembled WGS sequence"/>
</dbReference>